<comment type="function">
    <text evidence="1">Probable oxidoreductase that may play a role as regulator of mitochondrial function.</text>
</comment>
<organism evidence="5 6">
    <name type="scientific">Sphingomonas chungangi</name>
    <dbReference type="NCBI Taxonomy" id="2683589"/>
    <lineage>
        <taxon>Bacteria</taxon>
        <taxon>Pseudomonadati</taxon>
        <taxon>Pseudomonadota</taxon>
        <taxon>Alphaproteobacteria</taxon>
        <taxon>Sphingomonadales</taxon>
        <taxon>Sphingomonadaceae</taxon>
        <taxon>Sphingomonas</taxon>
    </lineage>
</organism>
<dbReference type="Proteomes" id="UP000570166">
    <property type="component" value="Unassembled WGS sequence"/>
</dbReference>
<dbReference type="PANTHER" id="PTHR10668:SF103">
    <property type="entry name" value="PYRIDINE NUCLEOTIDE-DISULFIDE OXIDOREDUCTASE DOMAIN-CONTAINING PROTEIN 2"/>
    <property type="match status" value="1"/>
</dbReference>
<dbReference type="SUPFAM" id="SSF51905">
    <property type="entry name" value="FAD/NAD(P)-binding domain"/>
    <property type="match status" value="1"/>
</dbReference>
<evidence type="ECO:0000256" key="1">
    <source>
        <dbReference type="ARBA" id="ARBA00037217"/>
    </source>
</evidence>
<protein>
    <recommendedName>
        <fullName evidence="3">Pyridine nucleotide-disulfide oxidoreductase domain-containing protein 2</fullName>
    </recommendedName>
</protein>
<dbReference type="InterPro" id="IPR002937">
    <property type="entry name" value="Amino_oxidase"/>
</dbReference>
<accession>A0A838L2U1</accession>
<dbReference type="GO" id="GO:0016491">
    <property type="term" value="F:oxidoreductase activity"/>
    <property type="evidence" value="ECO:0007669"/>
    <property type="project" value="InterPro"/>
</dbReference>
<dbReference type="AlphaFoldDB" id="A0A838L2U1"/>
<dbReference type="Gene3D" id="3.50.50.60">
    <property type="entry name" value="FAD/NAD(P)-binding domain"/>
    <property type="match status" value="2"/>
</dbReference>
<evidence type="ECO:0000256" key="2">
    <source>
        <dbReference type="ARBA" id="ARBA00038825"/>
    </source>
</evidence>
<evidence type="ECO:0000313" key="6">
    <source>
        <dbReference type="Proteomes" id="UP000570166"/>
    </source>
</evidence>
<comment type="subunit">
    <text evidence="2">Interacts with COX5B; this interaction may contribute to localize PYROXD2 to the inner face of the inner mitochondrial membrane.</text>
</comment>
<feature type="domain" description="Amine oxidase" evidence="4">
    <location>
        <begin position="17"/>
        <end position="306"/>
    </location>
</feature>
<proteinExistence type="predicted"/>
<reference evidence="5 6" key="1">
    <citation type="submission" date="2020-07" db="EMBL/GenBank/DDBJ databases">
        <authorList>
            <person name="Sun Q."/>
        </authorList>
    </citation>
    <scope>NUCLEOTIDE SEQUENCE [LARGE SCALE GENOMIC DNA]</scope>
    <source>
        <strain evidence="5 6">CGMCC 1.13654</strain>
    </source>
</reference>
<evidence type="ECO:0000259" key="4">
    <source>
        <dbReference type="Pfam" id="PF01593"/>
    </source>
</evidence>
<dbReference type="InterPro" id="IPR036188">
    <property type="entry name" value="FAD/NAD-bd_sf"/>
</dbReference>
<evidence type="ECO:0000256" key="3">
    <source>
        <dbReference type="ARBA" id="ARBA00040298"/>
    </source>
</evidence>
<name>A0A838L2U1_9SPHN</name>
<dbReference type="PANTHER" id="PTHR10668">
    <property type="entry name" value="PHYTOENE DEHYDROGENASE"/>
    <property type="match status" value="1"/>
</dbReference>
<sequence length="537" mass="57611">MTGRRYDAVIIGGGHNGLVCAFYLARAGKSVRVLERRHIVGGAAVTEEFHPGFRNSVASYTVSLLQPKVIRDMKLAGRGLRIVERPISNFLPQQDGRYLKLGGGLERTQAEFRKFSSHDAETLPAYYETLDTVADVLRDLALKSPPNIGDGIGMLIAAAKQGRGLSRLSLAQQRDVLDLFTKSARTFLDGWFESEAVKAAFGFDAVVGNFASPDTPGSAYVLLHHVFGEVNGKKGAWGHAIGGMGAITQAMRQACEEAGVEITTDAAVEQVLVDGERAVGVRLVGGAEVFGKAIVSNVGPRLLYDRLIAEGDLSAEFRRRVKGFKVGSGTFRMNVALSELPRFTSLPEAGEHHQSGIIIAPTLDYMDRAYTDAKQTGLSKAPIVEMLIPSTVDDSLAPAGSHVASLFCQQFAPELPDGRSWDDAREEGADLIIDTVEKWAPGFKASVIARQIHSPLDLERKFGLAGGDIMHGNMSLDQLWSARPILGHGAYRGPLKGLYMCGAGTHPGGGVTGAPGHNAAREILADGGLWRRMTRAA</sequence>
<evidence type="ECO:0000313" key="5">
    <source>
        <dbReference type="EMBL" id="MBA2932546.1"/>
    </source>
</evidence>
<comment type="caution">
    <text evidence="5">The sequence shown here is derived from an EMBL/GenBank/DDBJ whole genome shotgun (WGS) entry which is preliminary data.</text>
</comment>
<dbReference type="EMBL" id="JACEIB010000001">
    <property type="protein sequence ID" value="MBA2932546.1"/>
    <property type="molecule type" value="Genomic_DNA"/>
</dbReference>
<dbReference type="Pfam" id="PF01593">
    <property type="entry name" value="Amino_oxidase"/>
    <property type="match status" value="1"/>
</dbReference>
<keyword evidence="6" id="KW-1185">Reference proteome</keyword>
<gene>
    <name evidence="5" type="ORF">HZF05_00425</name>
</gene>
<dbReference type="RefSeq" id="WP_160364666.1">
    <property type="nucleotide sequence ID" value="NZ_JACEIB010000001.1"/>
</dbReference>